<proteinExistence type="predicted"/>
<evidence type="ECO:0000313" key="1">
    <source>
        <dbReference type="EMBL" id="KNZ49334.1"/>
    </source>
</evidence>
<sequence>MSQRGVTALSSNRTSIKARENDQWNIEVVMFIEIIQMLHTRGPEPPIGMNAIPGPPIVHVFGIPFKSFFQTKICEILTTRNVDSYTTSVDNHGQSEAHH</sequence>
<evidence type="ECO:0000313" key="2">
    <source>
        <dbReference type="Proteomes" id="UP000037035"/>
    </source>
</evidence>
<dbReference type="OrthoDB" id="2518354at2759"/>
<name>A0A0L6ULF0_9BASI</name>
<keyword evidence="2" id="KW-1185">Reference proteome</keyword>
<organism evidence="1 2">
    <name type="scientific">Puccinia sorghi</name>
    <dbReference type="NCBI Taxonomy" id="27349"/>
    <lineage>
        <taxon>Eukaryota</taxon>
        <taxon>Fungi</taxon>
        <taxon>Dikarya</taxon>
        <taxon>Basidiomycota</taxon>
        <taxon>Pucciniomycotina</taxon>
        <taxon>Pucciniomycetes</taxon>
        <taxon>Pucciniales</taxon>
        <taxon>Pucciniaceae</taxon>
        <taxon>Puccinia</taxon>
    </lineage>
</organism>
<dbReference type="AlphaFoldDB" id="A0A0L6ULF0"/>
<dbReference type="EMBL" id="LAVV01010253">
    <property type="protein sequence ID" value="KNZ49334.1"/>
    <property type="molecule type" value="Genomic_DNA"/>
</dbReference>
<dbReference type="VEuPathDB" id="FungiDB:VP01_507g5"/>
<comment type="caution">
    <text evidence="1">The sequence shown here is derived from an EMBL/GenBank/DDBJ whole genome shotgun (WGS) entry which is preliminary data.</text>
</comment>
<reference evidence="1 2" key="1">
    <citation type="submission" date="2015-08" db="EMBL/GenBank/DDBJ databases">
        <title>Next Generation Sequencing and Analysis of the Genome of Puccinia sorghi L Schw, the Causal Agent of Maize Common Rust.</title>
        <authorList>
            <person name="Rochi L."/>
            <person name="Burguener G."/>
            <person name="Darino M."/>
            <person name="Turjanski A."/>
            <person name="Kreff E."/>
            <person name="Dieguez M.J."/>
            <person name="Sacco F."/>
        </authorList>
    </citation>
    <scope>NUCLEOTIDE SEQUENCE [LARGE SCALE GENOMIC DNA]</scope>
    <source>
        <strain evidence="1 2">RO10H11247</strain>
    </source>
</reference>
<accession>A0A0L6ULF0</accession>
<dbReference type="Proteomes" id="UP000037035">
    <property type="component" value="Unassembled WGS sequence"/>
</dbReference>
<protein>
    <submittedName>
        <fullName evidence="1">Uncharacterized protein</fullName>
    </submittedName>
</protein>
<gene>
    <name evidence="1" type="ORF">VP01_507g5</name>
</gene>